<proteinExistence type="inferred from homology"/>
<dbReference type="SUPFAM" id="SSF161098">
    <property type="entry name" value="MetI-like"/>
    <property type="match status" value="1"/>
</dbReference>
<reference evidence="9 10" key="1">
    <citation type="submission" date="2019-07" db="EMBL/GenBank/DDBJ databases">
        <authorList>
            <person name="Kim J."/>
        </authorList>
    </citation>
    <scope>NUCLEOTIDE SEQUENCE [LARGE SCALE GENOMIC DNA]</scope>
    <source>
        <strain evidence="9 10">JC52</strain>
    </source>
</reference>
<dbReference type="Gene3D" id="1.10.3720.10">
    <property type="entry name" value="MetI-like"/>
    <property type="match status" value="1"/>
</dbReference>
<evidence type="ECO:0000313" key="10">
    <source>
        <dbReference type="Proteomes" id="UP000317036"/>
    </source>
</evidence>
<dbReference type="OrthoDB" id="9785836at2"/>
<feature type="transmembrane region" description="Helical" evidence="7">
    <location>
        <begin position="197"/>
        <end position="215"/>
    </location>
</feature>
<feature type="transmembrane region" description="Helical" evidence="7">
    <location>
        <begin position="294"/>
        <end position="313"/>
    </location>
</feature>
<dbReference type="Pfam" id="PF00528">
    <property type="entry name" value="BPD_transp_1"/>
    <property type="match status" value="1"/>
</dbReference>
<feature type="domain" description="ABC transmembrane type-1" evidence="8">
    <location>
        <begin position="95"/>
        <end position="310"/>
    </location>
</feature>
<feature type="transmembrane region" description="Helical" evidence="7">
    <location>
        <begin position="134"/>
        <end position="155"/>
    </location>
</feature>
<evidence type="ECO:0000313" key="9">
    <source>
        <dbReference type="EMBL" id="TVY11200.1"/>
    </source>
</evidence>
<dbReference type="InterPro" id="IPR000515">
    <property type="entry name" value="MetI-like"/>
</dbReference>
<keyword evidence="4 7" id="KW-0812">Transmembrane</keyword>
<comment type="similarity">
    <text evidence="7">Belongs to the binding-protein-dependent transport system permease family.</text>
</comment>
<dbReference type="PANTHER" id="PTHR43227">
    <property type="entry name" value="BLL4140 PROTEIN"/>
    <property type="match status" value="1"/>
</dbReference>
<evidence type="ECO:0000256" key="3">
    <source>
        <dbReference type="ARBA" id="ARBA00022475"/>
    </source>
</evidence>
<dbReference type="GO" id="GO:0005886">
    <property type="term" value="C:plasma membrane"/>
    <property type="evidence" value="ECO:0007669"/>
    <property type="project" value="UniProtKB-SubCell"/>
</dbReference>
<accession>A0A559KGE6</accession>
<gene>
    <name evidence="9" type="ORF">FPZ49_05030</name>
</gene>
<evidence type="ECO:0000256" key="4">
    <source>
        <dbReference type="ARBA" id="ARBA00022692"/>
    </source>
</evidence>
<keyword evidence="10" id="KW-1185">Reference proteome</keyword>
<dbReference type="InterPro" id="IPR050809">
    <property type="entry name" value="UgpAE/MalFG_permease"/>
</dbReference>
<evidence type="ECO:0000256" key="7">
    <source>
        <dbReference type="RuleBase" id="RU363032"/>
    </source>
</evidence>
<feature type="transmembrane region" description="Helical" evidence="7">
    <location>
        <begin position="103"/>
        <end position="122"/>
    </location>
</feature>
<dbReference type="PROSITE" id="PS50928">
    <property type="entry name" value="ABC_TM1"/>
    <property type="match status" value="1"/>
</dbReference>
<protein>
    <submittedName>
        <fullName evidence="9">Sugar ABC transporter permease</fullName>
    </submittedName>
</protein>
<evidence type="ECO:0000259" key="8">
    <source>
        <dbReference type="PROSITE" id="PS50928"/>
    </source>
</evidence>
<sequence length="323" mass="36455">MEEANVNAELQAQKVYAKKAKAKSAVMLKLIRDYQLYVLALPAIVYLFIFNYIPMYGVTIAFKDFNAVQGILGSPWVGFDHFVRFFHSYQFGSLIQNTITVSLYQLIAGFPIPIVLAILLNQTRNKRFKSIVQTVTYAPHFISIVVLVGMLFIFLSPRTGFVNHILQAFGVEPILFMGKPEFFKSIYVWSGVWQNTGWASIIYLAALASISPELYEAAKVDGASKWKQILHIDLPGIMPTAIIIFIMNAGQIMNVGFQKLYLMQTPLTEASQEIISTYIYKIGLIGNQYSYSTAINLFNSAINILLLILVNYISKRVSQTSLW</sequence>
<feature type="transmembrane region" description="Helical" evidence="7">
    <location>
        <begin position="236"/>
        <end position="257"/>
    </location>
</feature>
<keyword evidence="5 7" id="KW-1133">Transmembrane helix</keyword>
<dbReference type="GO" id="GO:0055085">
    <property type="term" value="P:transmembrane transport"/>
    <property type="evidence" value="ECO:0007669"/>
    <property type="project" value="InterPro"/>
</dbReference>
<dbReference type="InterPro" id="IPR035906">
    <property type="entry name" value="MetI-like_sf"/>
</dbReference>
<evidence type="ECO:0000256" key="6">
    <source>
        <dbReference type="ARBA" id="ARBA00023136"/>
    </source>
</evidence>
<dbReference type="Proteomes" id="UP000317036">
    <property type="component" value="Unassembled WGS sequence"/>
</dbReference>
<dbReference type="CDD" id="cd06261">
    <property type="entry name" value="TM_PBP2"/>
    <property type="match status" value="1"/>
</dbReference>
<evidence type="ECO:0000256" key="1">
    <source>
        <dbReference type="ARBA" id="ARBA00004651"/>
    </source>
</evidence>
<organism evidence="9 10">
    <name type="scientific">Paenibacillus cremeus</name>
    <dbReference type="NCBI Taxonomy" id="2163881"/>
    <lineage>
        <taxon>Bacteria</taxon>
        <taxon>Bacillati</taxon>
        <taxon>Bacillota</taxon>
        <taxon>Bacilli</taxon>
        <taxon>Bacillales</taxon>
        <taxon>Paenibacillaceae</taxon>
        <taxon>Paenibacillus</taxon>
    </lineage>
</organism>
<dbReference type="PANTHER" id="PTHR43227:SF11">
    <property type="entry name" value="BLL4140 PROTEIN"/>
    <property type="match status" value="1"/>
</dbReference>
<name>A0A559KGE6_9BACL</name>
<dbReference type="AlphaFoldDB" id="A0A559KGE6"/>
<keyword evidence="6 7" id="KW-0472">Membrane</keyword>
<evidence type="ECO:0000256" key="2">
    <source>
        <dbReference type="ARBA" id="ARBA00022448"/>
    </source>
</evidence>
<feature type="transmembrane region" description="Helical" evidence="7">
    <location>
        <begin position="34"/>
        <end position="53"/>
    </location>
</feature>
<evidence type="ECO:0000256" key="5">
    <source>
        <dbReference type="ARBA" id="ARBA00022989"/>
    </source>
</evidence>
<comment type="subcellular location">
    <subcellularLocation>
        <location evidence="1 7">Cell membrane</location>
        <topology evidence="1 7">Multi-pass membrane protein</topology>
    </subcellularLocation>
</comment>
<keyword evidence="3" id="KW-1003">Cell membrane</keyword>
<dbReference type="RefSeq" id="WP_144844064.1">
    <property type="nucleotide sequence ID" value="NZ_VNJI01000004.1"/>
</dbReference>
<dbReference type="EMBL" id="VNJI01000004">
    <property type="protein sequence ID" value="TVY11200.1"/>
    <property type="molecule type" value="Genomic_DNA"/>
</dbReference>
<keyword evidence="2 7" id="KW-0813">Transport</keyword>
<comment type="caution">
    <text evidence="9">The sequence shown here is derived from an EMBL/GenBank/DDBJ whole genome shotgun (WGS) entry which is preliminary data.</text>
</comment>